<evidence type="ECO:0000256" key="7">
    <source>
        <dbReference type="ARBA" id="ARBA00023136"/>
    </source>
</evidence>
<evidence type="ECO:0000256" key="5">
    <source>
        <dbReference type="ARBA" id="ARBA00022989"/>
    </source>
</evidence>
<evidence type="ECO:0000256" key="6">
    <source>
        <dbReference type="ARBA" id="ARBA00023034"/>
    </source>
</evidence>
<dbReference type="Gene3D" id="3.40.50.300">
    <property type="entry name" value="P-loop containing nucleotide triphosphate hydrolases"/>
    <property type="match status" value="1"/>
</dbReference>
<gene>
    <name evidence="9" type="ORF">OFUS_LOCUS8452</name>
</gene>
<sequence length="535" mass="62463">MKMLRKNRNYLILFIGFVIMAAVTLGVFDNSISRDFRKVVITHKIEGLLRKNVKLHHEAGEFHASTTDVQNVDHILGSEIYETILDNNKMVQPNVKPNKEVESAQDVQPNLEVQSNMDVQSSKNIQPSMEVQPNVQPNMELHPNMQQTVDIQPNTKIQPNIDIYPNIQQNTQVQPFSVYPNANQNLLIYNRFPKSGSTTMNYFLSQRNGSNFIFIHSNTYQRRLHSTQEILDFIQSFQNLTTTKKYLFDRHLHFVNFENFGYKQPIYLNLLREPLEQILSKYYYRYYRLLNPDYAKDYGADRLAEFYREHKNQTFEECIRDIAFNKKSTINENINSLIGENSDLDGNAIDKNSILDDKNGINKYNSVSFNDVSTMDDNRTINDSGANNDSSAIVNDNGAINYKDPINVGLQKQCFFHKGQKYVEWFCGHDDSCSNMEYGVPQAKHNIDKYYMLVGLTDEYSRTLNAMEQLLPSYFEGMGKINTRVKMNSVPSKYKKRPTSQEVIDFVKRRLKYEYEIYNFVKQKFYKTLQKLNIK</sequence>
<comment type="caution">
    <text evidence="9">The sequence shown here is derived from an EMBL/GenBank/DDBJ whole genome shotgun (WGS) entry which is preliminary data.</text>
</comment>
<evidence type="ECO:0000256" key="3">
    <source>
        <dbReference type="ARBA" id="ARBA00022692"/>
    </source>
</evidence>
<evidence type="ECO:0000313" key="10">
    <source>
        <dbReference type="Proteomes" id="UP000749559"/>
    </source>
</evidence>
<dbReference type="EMBL" id="CAIIXF020000004">
    <property type="protein sequence ID" value="CAH1781952.1"/>
    <property type="molecule type" value="Genomic_DNA"/>
</dbReference>
<dbReference type="SUPFAM" id="SSF52540">
    <property type="entry name" value="P-loop containing nucleoside triphosphate hydrolases"/>
    <property type="match status" value="1"/>
</dbReference>
<accession>A0A8J1UXQ7</accession>
<keyword evidence="8" id="KW-0325">Glycoprotein</keyword>
<evidence type="ECO:0000256" key="2">
    <source>
        <dbReference type="ARBA" id="ARBA00022679"/>
    </source>
</evidence>
<proteinExistence type="predicted"/>
<keyword evidence="4" id="KW-0735">Signal-anchor</keyword>
<dbReference type="InterPro" id="IPR007734">
    <property type="entry name" value="Heparan_SO4_2-O-STrfase"/>
</dbReference>
<keyword evidence="5" id="KW-1133">Transmembrane helix</keyword>
<organism evidence="9 10">
    <name type="scientific">Owenia fusiformis</name>
    <name type="common">Polychaete worm</name>
    <dbReference type="NCBI Taxonomy" id="6347"/>
    <lineage>
        <taxon>Eukaryota</taxon>
        <taxon>Metazoa</taxon>
        <taxon>Spiralia</taxon>
        <taxon>Lophotrochozoa</taxon>
        <taxon>Annelida</taxon>
        <taxon>Polychaeta</taxon>
        <taxon>Sedentaria</taxon>
        <taxon>Canalipalpata</taxon>
        <taxon>Sabellida</taxon>
        <taxon>Oweniida</taxon>
        <taxon>Oweniidae</taxon>
        <taxon>Owenia</taxon>
    </lineage>
</organism>
<protein>
    <submittedName>
        <fullName evidence="9">Uncharacterized protein</fullName>
    </submittedName>
</protein>
<reference evidence="9" key="1">
    <citation type="submission" date="2022-03" db="EMBL/GenBank/DDBJ databases">
        <authorList>
            <person name="Martin C."/>
        </authorList>
    </citation>
    <scope>NUCLEOTIDE SEQUENCE</scope>
</reference>
<evidence type="ECO:0000256" key="1">
    <source>
        <dbReference type="ARBA" id="ARBA00004323"/>
    </source>
</evidence>
<dbReference type="PANTHER" id="PTHR12129:SF15">
    <property type="entry name" value="URONYL 2-SULFOTRANSFERASE"/>
    <property type="match status" value="1"/>
</dbReference>
<keyword evidence="3" id="KW-0812">Transmembrane</keyword>
<dbReference type="AlphaFoldDB" id="A0A8J1UXQ7"/>
<dbReference type="InterPro" id="IPR027417">
    <property type="entry name" value="P-loop_NTPase"/>
</dbReference>
<evidence type="ECO:0000256" key="8">
    <source>
        <dbReference type="ARBA" id="ARBA00023180"/>
    </source>
</evidence>
<evidence type="ECO:0000256" key="4">
    <source>
        <dbReference type="ARBA" id="ARBA00022968"/>
    </source>
</evidence>
<keyword evidence="2" id="KW-0808">Transferase</keyword>
<keyword evidence="6" id="KW-0333">Golgi apparatus</keyword>
<dbReference type="Proteomes" id="UP000749559">
    <property type="component" value="Unassembled WGS sequence"/>
</dbReference>
<dbReference type="GO" id="GO:0008146">
    <property type="term" value="F:sulfotransferase activity"/>
    <property type="evidence" value="ECO:0007669"/>
    <property type="project" value="InterPro"/>
</dbReference>
<evidence type="ECO:0000313" key="9">
    <source>
        <dbReference type="EMBL" id="CAH1781952.1"/>
    </source>
</evidence>
<dbReference type="GO" id="GO:0000139">
    <property type="term" value="C:Golgi membrane"/>
    <property type="evidence" value="ECO:0007669"/>
    <property type="project" value="UniProtKB-SubCell"/>
</dbReference>
<keyword evidence="10" id="KW-1185">Reference proteome</keyword>
<name>A0A8J1UXQ7_OWEFU</name>
<dbReference type="OrthoDB" id="10019582at2759"/>
<comment type="subcellular location">
    <subcellularLocation>
        <location evidence="1">Golgi apparatus membrane</location>
        <topology evidence="1">Single-pass type II membrane protein</topology>
    </subcellularLocation>
</comment>
<dbReference type="PANTHER" id="PTHR12129">
    <property type="entry name" value="HEPARAN SULFATE 2-O-SULFOTRANSFERASE"/>
    <property type="match status" value="1"/>
</dbReference>
<keyword evidence="7" id="KW-0472">Membrane</keyword>